<comment type="caution">
    <text evidence="2">The sequence shown here is derived from an EMBL/GenBank/DDBJ whole genome shotgun (WGS) entry which is preliminary data.</text>
</comment>
<dbReference type="AlphaFoldDB" id="A0AAD9K8Y7"/>
<gene>
    <name evidence="2" type="ORF">LSH36_31g02064</name>
</gene>
<feature type="compositionally biased region" description="Polar residues" evidence="1">
    <location>
        <begin position="204"/>
        <end position="222"/>
    </location>
</feature>
<dbReference type="Pfam" id="PF15398">
    <property type="entry name" value="DUF4619"/>
    <property type="match status" value="1"/>
</dbReference>
<feature type="region of interest" description="Disordered" evidence="1">
    <location>
        <begin position="1"/>
        <end position="31"/>
    </location>
</feature>
<evidence type="ECO:0000313" key="3">
    <source>
        <dbReference type="Proteomes" id="UP001208570"/>
    </source>
</evidence>
<name>A0AAD9K8Y7_9ANNE</name>
<proteinExistence type="predicted"/>
<keyword evidence="3" id="KW-1185">Reference proteome</keyword>
<evidence type="ECO:0000256" key="1">
    <source>
        <dbReference type="SAM" id="MobiDB-lite"/>
    </source>
</evidence>
<feature type="compositionally biased region" description="Acidic residues" evidence="1">
    <location>
        <begin position="238"/>
        <end position="248"/>
    </location>
</feature>
<reference evidence="2" key="1">
    <citation type="journal article" date="2023" name="Mol. Biol. Evol.">
        <title>Third-Generation Sequencing Reveals the Adaptive Role of the Epigenome in Three Deep-Sea Polychaetes.</title>
        <authorList>
            <person name="Perez M."/>
            <person name="Aroh O."/>
            <person name="Sun Y."/>
            <person name="Lan Y."/>
            <person name="Juniper S.K."/>
            <person name="Young C.R."/>
            <person name="Angers B."/>
            <person name="Qian P.Y."/>
        </authorList>
    </citation>
    <scope>NUCLEOTIDE SEQUENCE</scope>
    <source>
        <strain evidence="2">P08H-3</strain>
    </source>
</reference>
<dbReference type="PANTHER" id="PTHR16065:SF2">
    <property type="entry name" value="COILED-COIL DOMAIN CONTAINING 198"/>
    <property type="match status" value="1"/>
</dbReference>
<dbReference type="GO" id="GO:0031110">
    <property type="term" value="P:regulation of microtubule polymerization or depolymerization"/>
    <property type="evidence" value="ECO:0007669"/>
    <property type="project" value="InterPro"/>
</dbReference>
<dbReference type="InterPro" id="IPR029235">
    <property type="entry name" value="FAME"/>
</dbReference>
<feature type="compositionally biased region" description="Acidic residues" evidence="1">
    <location>
        <begin position="178"/>
        <end position="197"/>
    </location>
</feature>
<evidence type="ECO:0000313" key="2">
    <source>
        <dbReference type="EMBL" id="KAK2167194.1"/>
    </source>
</evidence>
<dbReference type="Proteomes" id="UP001208570">
    <property type="component" value="Unassembled WGS sequence"/>
</dbReference>
<protein>
    <submittedName>
        <fullName evidence="2">Uncharacterized protein</fullName>
    </submittedName>
</protein>
<organism evidence="2 3">
    <name type="scientific">Paralvinella palmiformis</name>
    <dbReference type="NCBI Taxonomy" id="53620"/>
    <lineage>
        <taxon>Eukaryota</taxon>
        <taxon>Metazoa</taxon>
        <taxon>Spiralia</taxon>
        <taxon>Lophotrochozoa</taxon>
        <taxon>Annelida</taxon>
        <taxon>Polychaeta</taxon>
        <taxon>Sedentaria</taxon>
        <taxon>Canalipalpata</taxon>
        <taxon>Terebellida</taxon>
        <taxon>Terebelliformia</taxon>
        <taxon>Alvinellidae</taxon>
        <taxon>Paralvinella</taxon>
    </lineage>
</organism>
<feature type="region of interest" description="Disordered" evidence="1">
    <location>
        <begin position="118"/>
        <end position="248"/>
    </location>
</feature>
<accession>A0AAD9K8Y7</accession>
<dbReference type="EMBL" id="JAODUP010000031">
    <property type="protein sequence ID" value="KAK2167194.1"/>
    <property type="molecule type" value="Genomic_DNA"/>
</dbReference>
<sequence length="248" mass="28698">MGCGLSLDNQPSGNDVPISGTKNRKKKHKELEKTQIIVPKSVAFDIQFDNNNIESILNKHPPKRLKRLQPLENAPKLSAEMLEEKLRQAEEKRKQQIEVKKAASKRVAKFRENLERAKELEKHQQVQQAAEIKEKLQSAGKNREAKLRDMEEKFRIKEERARQARERAKTMKQSENGLEFDVEKDENFNADDDDSWFEDDKKTPNLSVNKPSQQTEENSHLPSTDPVYNGVHLTSSDQLDDMDDFFDS</sequence>
<dbReference type="PANTHER" id="PTHR16065">
    <property type="entry name" value="COILED-COIL DOMAIN CONTAINING 198"/>
    <property type="match status" value="1"/>
</dbReference>
<dbReference type="Gene3D" id="6.10.280.30">
    <property type="match status" value="1"/>
</dbReference>
<feature type="compositionally biased region" description="Basic and acidic residues" evidence="1">
    <location>
        <begin position="131"/>
        <end position="169"/>
    </location>
</feature>